<organism evidence="1 2">
    <name type="scientific">Glutamicibacter mishrai</name>
    <dbReference type="NCBI Taxonomy" id="1775880"/>
    <lineage>
        <taxon>Bacteria</taxon>
        <taxon>Bacillati</taxon>
        <taxon>Actinomycetota</taxon>
        <taxon>Actinomycetes</taxon>
        <taxon>Micrococcales</taxon>
        <taxon>Micrococcaceae</taxon>
        <taxon>Glutamicibacter</taxon>
    </lineage>
</organism>
<dbReference type="GO" id="GO:0016740">
    <property type="term" value="F:transferase activity"/>
    <property type="evidence" value="ECO:0007669"/>
    <property type="project" value="UniProtKB-KW"/>
</dbReference>
<gene>
    <name evidence="1" type="ORF">D3791_11455</name>
</gene>
<dbReference type="PANTHER" id="PTHR48228">
    <property type="entry name" value="SUCCINYL-COA--D-CITRAMALATE COA-TRANSFERASE"/>
    <property type="match status" value="1"/>
</dbReference>
<evidence type="ECO:0000313" key="2">
    <source>
        <dbReference type="Proteomes" id="UP000502331"/>
    </source>
</evidence>
<protein>
    <submittedName>
        <fullName evidence="1">CoA transferase</fullName>
    </submittedName>
</protein>
<dbReference type="InterPro" id="IPR003673">
    <property type="entry name" value="CoA-Trfase_fam_III"/>
</dbReference>
<dbReference type="InterPro" id="IPR023606">
    <property type="entry name" value="CoA-Trfase_III_dom_1_sf"/>
</dbReference>
<dbReference type="Gene3D" id="3.40.50.10540">
    <property type="entry name" value="Crotonobetainyl-coa:carnitine coa-transferase, domain 1"/>
    <property type="match status" value="1"/>
</dbReference>
<accession>A0A6H0SJU3</accession>
<name>A0A6H0SJU3_9MICC</name>
<dbReference type="InterPro" id="IPR050509">
    <property type="entry name" value="CoA-transferase_III"/>
</dbReference>
<dbReference type="Proteomes" id="UP000502331">
    <property type="component" value="Chromosome"/>
</dbReference>
<dbReference type="Pfam" id="PF02515">
    <property type="entry name" value="CoA_transf_3"/>
    <property type="match status" value="1"/>
</dbReference>
<dbReference type="PANTHER" id="PTHR48228:SF4">
    <property type="entry name" value="BLR3030 PROTEIN"/>
    <property type="match status" value="1"/>
</dbReference>
<evidence type="ECO:0000313" key="1">
    <source>
        <dbReference type="EMBL" id="QIV87668.1"/>
    </source>
</evidence>
<dbReference type="SUPFAM" id="SSF89796">
    <property type="entry name" value="CoA-transferase family III (CaiB/BaiF)"/>
    <property type="match status" value="2"/>
</dbReference>
<proteinExistence type="predicted"/>
<keyword evidence="1" id="KW-0808">Transferase</keyword>
<dbReference type="AlphaFoldDB" id="A0A6H0SJU3"/>
<dbReference type="EMBL" id="CP032549">
    <property type="protein sequence ID" value="QIV87668.1"/>
    <property type="molecule type" value="Genomic_DNA"/>
</dbReference>
<reference evidence="1 2" key="1">
    <citation type="submission" date="2018-09" db="EMBL/GenBank/DDBJ databases">
        <title>Glutamicibacter mishrai S5-52T (LMG 29155T = KCTC 39846T).</title>
        <authorList>
            <person name="Das S.K."/>
        </authorList>
    </citation>
    <scope>NUCLEOTIDE SEQUENCE [LARGE SCALE GENOMIC DNA]</scope>
    <source>
        <strain evidence="1 2">S5-52</strain>
    </source>
</reference>
<sequence>MLAVSSVPEIDGLGSWWGGPLNVEQLAVGSVALVSSALNSLSNGQFTPAISSSQVAAAFGSSGYLRINDEKTKGFAEHSGFFRTSDGWTRTHANYPHHEHRLLQSLGVNSGAGLGEALGQMSSEQAQELIVAAGGVAAAVQTRQQWLESMQGQAAQQGDWAQFSLRPADAVRTWQYNPSSSRPLSGLRVLDLTRVIAGPTATRTLAALGAHVLRVDAPRLPELQAQHVDTGFGKRSTLLDLSSSEGSERMAQLLQGADVLITGYRQGSLARFGLSAQNLAEKYPELIIAELDAWGYDGPWVDRRGFDSIVQAACGISDVYQTKDGKPGALPVQALDHATGYGLAAAIIAMVQARSEHRGVGSVRFSLARTAAALFEFGAPALPAQPLDAPRMGHMESPYGKLDYALTPFVVDGEILDFPAAPPAYGQDEPIWF</sequence>
<keyword evidence="2" id="KW-1185">Reference proteome</keyword>